<keyword evidence="13 21" id="KW-1133">Transmembrane helix</keyword>
<feature type="modified residue" description="4-aspartylphosphate" evidence="19">
    <location>
        <position position="718"/>
    </location>
</feature>
<dbReference type="EMBL" id="PDYG01000043">
    <property type="protein sequence ID" value="PHU37532.1"/>
    <property type="molecule type" value="Genomic_DNA"/>
</dbReference>
<dbReference type="PROSITE" id="PS50109">
    <property type="entry name" value="HIS_KIN"/>
    <property type="match status" value="1"/>
</dbReference>
<dbReference type="InterPro" id="IPR003661">
    <property type="entry name" value="HisK_dim/P_dom"/>
</dbReference>
<dbReference type="RefSeq" id="WP_099386214.1">
    <property type="nucleotide sequence ID" value="NZ_JANSWH010000084.1"/>
</dbReference>
<evidence type="ECO:0000256" key="13">
    <source>
        <dbReference type="ARBA" id="ARBA00022989"/>
    </source>
</evidence>
<feature type="transmembrane region" description="Helical" evidence="21">
    <location>
        <begin position="219"/>
        <end position="240"/>
    </location>
</feature>
<keyword evidence="10 21" id="KW-0812">Transmembrane</keyword>
<feature type="modified residue" description="Phosphohistidine" evidence="18">
    <location>
        <position position="929"/>
    </location>
</feature>
<feature type="transmembrane region" description="Helical" evidence="21">
    <location>
        <begin position="14"/>
        <end position="39"/>
    </location>
</feature>
<evidence type="ECO:0000256" key="1">
    <source>
        <dbReference type="ARBA" id="ARBA00000085"/>
    </source>
</evidence>
<dbReference type="SMART" id="SM00387">
    <property type="entry name" value="HATPase_c"/>
    <property type="match status" value="1"/>
</dbReference>
<feature type="domain" description="Histidine kinase" evidence="22">
    <location>
        <begin position="415"/>
        <end position="635"/>
    </location>
</feature>
<keyword evidence="9" id="KW-0808">Transferase</keyword>
<proteinExistence type="inferred from homology"/>
<evidence type="ECO:0000256" key="20">
    <source>
        <dbReference type="SAM" id="MobiDB-lite"/>
    </source>
</evidence>
<dbReference type="InterPro" id="IPR004358">
    <property type="entry name" value="Sig_transdc_His_kin-like_C"/>
</dbReference>
<dbReference type="Pfam" id="PF01627">
    <property type="entry name" value="Hpt"/>
    <property type="match status" value="1"/>
</dbReference>
<evidence type="ECO:0000256" key="17">
    <source>
        <dbReference type="ARBA" id="ARBA00074306"/>
    </source>
</evidence>
<dbReference type="Gene3D" id="1.20.120.160">
    <property type="entry name" value="HPT domain"/>
    <property type="match status" value="1"/>
</dbReference>
<comment type="catalytic activity">
    <reaction evidence="1">
        <text>ATP + protein L-histidine = ADP + protein N-phospho-L-histidine.</text>
        <dbReference type="EC" id="2.7.13.3"/>
    </reaction>
</comment>
<dbReference type="GO" id="GO:0009927">
    <property type="term" value="F:histidine phosphotransfer kinase activity"/>
    <property type="evidence" value="ECO:0007669"/>
    <property type="project" value="TreeGrafter"/>
</dbReference>
<dbReference type="SUPFAM" id="SSF52172">
    <property type="entry name" value="CheY-like"/>
    <property type="match status" value="1"/>
</dbReference>
<sequence>MESVTEKKEIKRDIFSIIIGAIMAVILAGLIALLVYGQIMIKNPDLFNPRCDILDITWTWEKEDGDETGIVLPAILDQDEVTPITMSAQLPDNIKDDDMLCFVTGRDFEVYIDHHLRYVYSDNERKFPGYVVKSVVVPVELSAQDSGKEIRIVRNDTELSNRYIHEIYLGNMYGILSRLVRENGLQLILSVILAVVALIVWIIAMFVQRRKYYRVPLGYLSGGLFASAMWSIFDSLLYQFIFGNYYVDGCMGYLITMLIPYPYFLYVDCLQKRRYHKVFQVLSLILLIDFVVISGLHFSHVVSFADSMLAMNSVLATVILVALILLAYDIFVKAHREYLTLAIGFAGLIFFSIVEIFMLNVVGEPYRLDGIFLIIGLYFLLVLSSIDAYNQTVNAHHEAAHAQEANRAKTEFLANMSHEIRTPINAIVGLNELIIRESEKNQVREYATNVKEASEHLLEIVNDILDFSRIESGKVEIVDQEYDISALLNAIIPMMQMRAAEKRLKFFVDVDPTLPRTLYGDDKRIREILLNILNNAIKYTNEGSVTITMSRRDAESGFYLFISVKDTGIGIKESDFDKLFTNFERLDYARNRDVEGTGLGLAITHQLLDLMGGLIDVKSEYGIGSEFMVWIPQQIVDPKPIGAFDRYMRNYHQATRDGQTTNIFAPHARIMVVDDNRMNLKVFCGLLKDSQIRIDTCTGGAEMLDLIEMNHYDIIFLDHMMPGMDGIETLHRAKNSEKSLCRDTPYIALTANAIEGAREEYLKEGFTDYLSKPIRWTDLEELLCKYLHLEKEMSEASENPEYESDGAKTSEQNPERSETTKSDYLHSESAIPSAPVAEELNIAAIRGLFEAEASTASTVSEEQETSESEQHPSPEKLLDHNMAMLYCGGLEELYHETLEVFIDSAQSVKDEMDAALEREDLEAYRVHAHSLKSNSKTIGALELFGCARDLEDACKNQNIDYIRKNHFEVMDMYDETVAMAKYELSK</sequence>
<evidence type="ECO:0000256" key="3">
    <source>
        <dbReference type="ARBA" id="ARBA00006402"/>
    </source>
</evidence>
<keyword evidence="8 19" id="KW-0597">Phosphoprotein</keyword>
<evidence type="ECO:0000256" key="21">
    <source>
        <dbReference type="SAM" id="Phobius"/>
    </source>
</evidence>
<keyword evidence="14" id="KW-0902">Two-component regulatory system</keyword>
<dbReference type="PANTHER" id="PTHR43047">
    <property type="entry name" value="TWO-COMPONENT HISTIDINE PROTEIN KINASE"/>
    <property type="match status" value="1"/>
</dbReference>
<feature type="transmembrane region" description="Helical" evidence="21">
    <location>
        <begin position="371"/>
        <end position="389"/>
    </location>
</feature>
<feature type="domain" description="Response regulatory" evidence="23">
    <location>
        <begin position="669"/>
        <end position="787"/>
    </location>
</feature>
<evidence type="ECO:0000256" key="6">
    <source>
        <dbReference type="ARBA" id="ARBA00022475"/>
    </source>
</evidence>
<feature type="compositionally biased region" description="Basic and acidic residues" evidence="20">
    <location>
        <begin position="868"/>
        <end position="877"/>
    </location>
</feature>
<dbReference type="PROSITE" id="PS50894">
    <property type="entry name" value="HPT"/>
    <property type="match status" value="1"/>
</dbReference>
<evidence type="ECO:0000259" key="22">
    <source>
        <dbReference type="PROSITE" id="PS50109"/>
    </source>
</evidence>
<feature type="transmembrane region" description="Helical" evidence="21">
    <location>
        <begin position="338"/>
        <end position="359"/>
    </location>
</feature>
<dbReference type="CDD" id="cd00082">
    <property type="entry name" value="HisKA"/>
    <property type="match status" value="1"/>
</dbReference>
<keyword evidence="26" id="KW-1185">Reference proteome</keyword>
<evidence type="ECO:0000256" key="11">
    <source>
        <dbReference type="ARBA" id="ARBA00022777"/>
    </source>
</evidence>
<dbReference type="Proteomes" id="UP000224563">
    <property type="component" value="Unassembled WGS sequence"/>
</dbReference>
<dbReference type="InterPro" id="IPR003594">
    <property type="entry name" value="HATPase_dom"/>
</dbReference>
<dbReference type="SUPFAM" id="SSF47226">
    <property type="entry name" value="Histidine-containing phosphotransfer domain, HPT domain"/>
    <property type="match status" value="1"/>
</dbReference>
<keyword evidence="15 21" id="KW-0472">Membrane</keyword>
<dbReference type="GO" id="GO:0005886">
    <property type="term" value="C:plasma membrane"/>
    <property type="evidence" value="ECO:0007669"/>
    <property type="project" value="UniProtKB-SubCell"/>
</dbReference>
<evidence type="ECO:0000256" key="16">
    <source>
        <dbReference type="ARBA" id="ARBA00024867"/>
    </source>
</evidence>
<dbReference type="PANTHER" id="PTHR43047:SF72">
    <property type="entry name" value="OSMOSENSING HISTIDINE PROTEIN KINASE SLN1"/>
    <property type="match status" value="1"/>
</dbReference>
<dbReference type="InterPro" id="IPR036097">
    <property type="entry name" value="HisK_dim/P_sf"/>
</dbReference>
<dbReference type="EC" id="2.7.13.3" evidence="4"/>
<dbReference type="FunFam" id="3.30.565.10:FF:000010">
    <property type="entry name" value="Sensor histidine kinase RcsC"/>
    <property type="match status" value="1"/>
</dbReference>
<dbReference type="PROSITE" id="PS50110">
    <property type="entry name" value="RESPONSE_REGULATORY"/>
    <property type="match status" value="1"/>
</dbReference>
<dbReference type="Gene3D" id="3.30.565.10">
    <property type="entry name" value="Histidine kinase-like ATPase, C-terminal domain"/>
    <property type="match status" value="1"/>
</dbReference>
<comment type="function">
    <text evidence="16">May play the central regulatory role in sporulation. It may be an element of the effector pathway responsible for the activation of sporulation genes in response to nutritional stress. Spo0A may act in concert with spo0H (a sigma factor) to control the expression of some genes that are critical to the sporulation process.</text>
</comment>
<dbReference type="SMART" id="SM00448">
    <property type="entry name" value="REC"/>
    <property type="match status" value="1"/>
</dbReference>
<keyword evidence="12" id="KW-0067">ATP-binding</keyword>
<evidence type="ECO:0000256" key="15">
    <source>
        <dbReference type="ARBA" id="ARBA00023136"/>
    </source>
</evidence>
<keyword evidence="12" id="KW-0547">Nucleotide-binding</keyword>
<feature type="transmembrane region" description="Helical" evidence="21">
    <location>
        <begin position="246"/>
        <end position="266"/>
    </location>
</feature>
<comment type="similarity">
    <text evidence="3">In the N-terminal section; belongs to the phytochrome family.</text>
</comment>
<evidence type="ECO:0000256" key="14">
    <source>
        <dbReference type="ARBA" id="ARBA00023012"/>
    </source>
</evidence>
<dbReference type="InterPro" id="IPR011006">
    <property type="entry name" value="CheY-like_superfamily"/>
</dbReference>
<evidence type="ECO:0000313" key="25">
    <source>
        <dbReference type="EMBL" id="PHU37532.1"/>
    </source>
</evidence>
<dbReference type="InterPro" id="IPR001789">
    <property type="entry name" value="Sig_transdc_resp-reg_receiver"/>
</dbReference>
<gene>
    <name evidence="25" type="ORF">CSX02_07470</name>
</gene>
<evidence type="ECO:0000256" key="9">
    <source>
        <dbReference type="ARBA" id="ARBA00022679"/>
    </source>
</evidence>
<protein>
    <recommendedName>
        <fullName evidence="17">Circadian input-output histidine kinase CikA</fullName>
        <ecNumber evidence="4">2.7.13.3</ecNumber>
    </recommendedName>
    <alternativeName>
        <fullName evidence="5">Stage 0 sporulation protein A homolog</fullName>
    </alternativeName>
</protein>
<name>A0A2G3E2N2_9FIRM</name>
<evidence type="ECO:0000256" key="10">
    <source>
        <dbReference type="ARBA" id="ARBA00022692"/>
    </source>
</evidence>
<reference evidence="25 26" key="1">
    <citation type="submission" date="2017-10" db="EMBL/GenBank/DDBJ databases">
        <title>Resolving the taxonomy of Roseburia spp., Eubacterium rectale and Agathobacter spp. through phylogenomic analysis.</title>
        <authorList>
            <person name="Sheridan P.O."/>
            <person name="Walker A.W."/>
            <person name="Duncan S.H."/>
            <person name="Scott K.P."/>
            <person name="Toole P.W.O."/>
            <person name="Luis P."/>
            <person name="Flint H.J."/>
        </authorList>
    </citation>
    <scope>NUCLEOTIDE SEQUENCE [LARGE SCALE GENOMIC DNA]</scope>
    <source>
        <strain evidence="25 26">JK623</strain>
    </source>
</reference>
<dbReference type="CDD" id="cd17546">
    <property type="entry name" value="REC_hyHK_CKI1_RcsC-like"/>
    <property type="match status" value="1"/>
</dbReference>
<evidence type="ECO:0000259" key="23">
    <source>
        <dbReference type="PROSITE" id="PS50110"/>
    </source>
</evidence>
<dbReference type="Pfam" id="PF00512">
    <property type="entry name" value="HisKA"/>
    <property type="match status" value="1"/>
</dbReference>
<feature type="transmembrane region" description="Helical" evidence="21">
    <location>
        <begin position="310"/>
        <end position="331"/>
    </location>
</feature>
<evidence type="ECO:0000256" key="4">
    <source>
        <dbReference type="ARBA" id="ARBA00012438"/>
    </source>
</evidence>
<comment type="subcellular location">
    <subcellularLocation>
        <location evidence="2">Cell inner membrane</location>
        <topology evidence="2">Multi-pass membrane protein</topology>
    </subcellularLocation>
</comment>
<keyword evidence="6" id="KW-1003">Cell membrane</keyword>
<evidence type="ECO:0000256" key="12">
    <source>
        <dbReference type="ARBA" id="ARBA00022840"/>
    </source>
</evidence>
<dbReference type="GO" id="GO:0000155">
    <property type="term" value="F:phosphorelay sensor kinase activity"/>
    <property type="evidence" value="ECO:0007669"/>
    <property type="project" value="InterPro"/>
</dbReference>
<dbReference type="AlphaFoldDB" id="A0A2G3E2N2"/>
<dbReference type="SMART" id="SM00388">
    <property type="entry name" value="HisKA"/>
    <property type="match status" value="1"/>
</dbReference>
<dbReference type="PRINTS" id="PR00344">
    <property type="entry name" value="BCTRLSENSOR"/>
</dbReference>
<dbReference type="Gene3D" id="3.40.50.2300">
    <property type="match status" value="1"/>
</dbReference>
<dbReference type="Pfam" id="PF00072">
    <property type="entry name" value="Response_reg"/>
    <property type="match status" value="1"/>
</dbReference>
<organism evidence="25 26">
    <name type="scientific">Agathobacter ruminis</name>
    <dbReference type="NCBI Taxonomy" id="1712665"/>
    <lineage>
        <taxon>Bacteria</taxon>
        <taxon>Bacillati</taxon>
        <taxon>Bacillota</taxon>
        <taxon>Clostridia</taxon>
        <taxon>Lachnospirales</taxon>
        <taxon>Lachnospiraceae</taxon>
        <taxon>Agathobacter</taxon>
    </lineage>
</organism>
<feature type="region of interest" description="Disordered" evidence="20">
    <location>
        <begin position="795"/>
        <end position="828"/>
    </location>
</feature>
<dbReference type="SUPFAM" id="SSF55874">
    <property type="entry name" value="ATPase domain of HSP90 chaperone/DNA topoisomerase II/histidine kinase"/>
    <property type="match status" value="1"/>
</dbReference>
<evidence type="ECO:0000259" key="24">
    <source>
        <dbReference type="PROSITE" id="PS50894"/>
    </source>
</evidence>
<dbReference type="InterPro" id="IPR036890">
    <property type="entry name" value="HATPase_C_sf"/>
</dbReference>
<dbReference type="InterPro" id="IPR036641">
    <property type="entry name" value="HPT_dom_sf"/>
</dbReference>
<evidence type="ECO:0000256" key="8">
    <source>
        <dbReference type="ARBA" id="ARBA00022553"/>
    </source>
</evidence>
<reference evidence="25 26" key="2">
    <citation type="submission" date="2017-10" db="EMBL/GenBank/DDBJ databases">
        <authorList>
            <person name="Banno H."/>
            <person name="Chua N.-H."/>
        </authorList>
    </citation>
    <scope>NUCLEOTIDE SEQUENCE [LARGE SCALE GENOMIC DNA]</scope>
    <source>
        <strain evidence="25 26">JK623</strain>
    </source>
</reference>
<evidence type="ECO:0000256" key="5">
    <source>
        <dbReference type="ARBA" id="ARBA00018672"/>
    </source>
</evidence>
<feature type="compositionally biased region" description="Basic and acidic residues" evidence="20">
    <location>
        <begin position="805"/>
        <end position="826"/>
    </location>
</feature>
<dbReference type="SUPFAM" id="SSF47384">
    <property type="entry name" value="Homodimeric domain of signal transducing histidine kinase"/>
    <property type="match status" value="1"/>
</dbReference>
<comment type="caution">
    <text evidence="25">The sequence shown here is derived from an EMBL/GenBank/DDBJ whole genome shotgun (WGS) entry which is preliminary data.</text>
</comment>
<dbReference type="Pfam" id="PF02518">
    <property type="entry name" value="HATPase_c"/>
    <property type="match status" value="1"/>
</dbReference>
<feature type="region of interest" description="Disordered" evidence="20">
    <location>
        <begin position="854"/>
        <end position="877"/>
    </location>
</feature>
<feature type="transmembrane region" description="Helical" evidence="21">
    <location>
        <begin position="278"/>
        <end position="298"/>
    </location>
</feature>
<dbReference type="InterPro" id="IPR005467">
    <property type="entry name" value="His_kinase_dom"/>
</dbReference>
<keyword evidence="11" id="KW-0418">Kinase</keyword>
<evidence type="ECO:0000256" key="2">
    <source>
        <dbReference type="ARBA" id="ARBA00004429"/>
    </source>
</evidence>
<dbReference type="InterPro" id="IPR008207">
    <property type="entry name" value="Sig_transdc_His_kin_Hpt_dom"/>
</dbReference>
<keyword evidence="7" id="KW-0997">Cell inner membrane</keyword>
<accession>A0A2G3E2N2</accession>
<dbReference type="CDD" id="cd16922">
    <property type="entry name" value="HATPase_EvgS-ArcB-TorS-like"/>
    <property type="match status" value="1"/>
</dbReference>
<feature type="domain" description="HPt" evidence="24">
    <location>
        <begin position="890"/>
        <end position="986"/>
    </location>
</feature>
<evidence type="ECO:0000256" key="7">
    <source>
        <dbReference type="ARBA" id="ARBA00022519"/>
    </source>
</evidence>
<evidence type="ECO:0000256" key="18">
    <source>
        <dbReference type="PROSITE-ProRule" id="PRU00110"/>
    </source>
</evidence>
<evidence type="ECO:0000313" key="26">
    <source>
        <dbReference type="Proteomes" id="UP000224563"/>
    </source>
</evidence>
<dbReference type="Gene3D" id="1.10.287.130">
    <property type="match status" value="1"/>
</dbReference>
<evidence type="ECO:0000256" key="19">
    <source>
        <dbReference type="PROSITE-ProRule" id="PRU00169"/>
    </source>
</evidence>
<feature type="transmembrane region" description="Helical" evidence="21">
    <location>
        <begin position="187"/>
        <end position="207"/>
    </location>
</feature>